<feature type="modified residue" description="4-aspartylphosphate" evidence="10">
    <location>
        <position position="625"/>
    </location>
</feature>
<dbReference type="Proteomes" id="UP000271624">
    <property type="component" value="Unassembled WGS sequence"/>
</dbReference>
<keyword evidence="5" id="KW-0808">Transferase</keyword>
<dbReference type="EMBL" id="RSCL01000001">
    <property type="protein sequence ID" value="RUT10156.1"/>
    <property type="molecule type" value="Genomic_DNA"/>
</dbReference>
<dbReference type="InterPro" id="IPR003594">
    <property type="entry name" value="HATPase_dom"/>
</dbReference>
<evidence type="ECO:0000259" key="11">
    <source>
        <dbReference type="PROSITE" id="PS50046"/>
    </source>
</evidence>
<dbReference type="PANTHER" id="PTHR43065:SF46">
    <property type="entry name" value="C4-DICARBOXYLATE TRANSPORT SENSOR PROTEIN DCTB"/>
    <property type="match status" value="1"/>
</dbReference>
<dbReference type="InterPro" id="IPR003661">
    <property type="entry name" value="HisK_dim/P_dom"/>
</dbReference>
<feature type="domain" description="Phytochrome chromophore attachment site" evidence="11">
    <location>
        <begin position="29"/>
        <end position="165"/>
    </location>
</feature>
<comment type="caution">
    <text evidence="16">The sequence shown here is derived from an EMBL/GenBank/DDBJ whole genome shotgun (WGS) entry which is preliminary data.</text>
</comment>
<evidence type="ECO:0000259" key="13">
    <source>
        <dbReference type="PROSITE" id="PS50110"/>
    </source>
</evidence>
<dbReference type="InterPro" id="IPR004358">
    <property type="entry name" value="Sig_transdc_His_kin-like_C"/>
</dbReference>
<evidence type="ECO:0000256" key="5">
    <source>
        <dbReference type="ARBA" id="ARBA00022679"/>
    </source>
</evidence>
<evidence type="ECO:0000256" key="7">
    <source>
        <dbReference type="ARBA" id="ARBA00022777"/>
    </source>
</evidence>
<dbReference type="InterPro" id="IPR016132">
    <property type="entry name" value="Phyto_chromo_attachment"/>
</dbReference>
<dbReference type="InterPro" id="IPR001610">
    <property type="entry name" value="PAC"/>
</dbReference>
<keyword evidence="6" id="KW-0547">Nucleotide-binding</keyword>
<dbReference type="SUPFAM" id="SSF55874">
    <property type="entry name" value="ATPase domain of HSP90 chaperone/DNA topoisomerase II/histidine kinase"/>
    <property type="match status" value="1"/>
</dbReference>
<dbReference type="InterPro" id="IPR005467">
    <property type="entry name" value="His_kinase_dom"/>
</dbReference>
<dbReference type="InterPro" id="IPR036890">
    <property type="entry name" value="HATPase_C_sf"/>
</dbReference>
<dbReference type="InterPro" id="IPR029016">
    <property type="entry name" value="GAF-like_dom_sf"/>
</dbReference>
<dbReference type="Pfam" id="PF00072">
    <property type="entry name" value="Response_reg"/>
    <property type="match status" value="1"/>
</dbReference>
<dbReference type="CDD" id="cd00156">
    <property type="entry name" value="REC"/>
    <property type="match status" value="1"/>
</dbReference>
<dbReference type="SUPFAM" id="SSF55785">
    <property type="entry name" value="PYP-like sensor domain (PAS domain)"/>
    <property type="match status" value="1"/>
</dbReference>
<comment type="catalytic activity">
    <reaction evidence="1">
        <text>ATP + protein L-histidine = ADP + protein N-phospho-L-histidine.</text>
        <dbReference type="EC" id="2.7.13.3"/>
    </reaction>
</comment>
<dbReference type="SUPFAM" id="SSF47384">
    <property type="entry name" value="Homodimeric domain of signal transducing histidine kinase"/>
    <property type="match status" value="1"/>
</dbReference>
<feature type="domain" description="PAS" evidence="14">
    <location>
        <begin position="192"/>
        <end position="263"/>
    </location>
</feature>
<evidence type="ECO:0000256" key="1">
    <source>
        <dbReference type="ARBA" id="ARBA00000085"/>
    </source>
</evidence>
<name>A0A3S1CTK4_9CYAN</name>
<gene>
    <name evidence="16" type="ORF">DSM106972_006510</name>
</gene>
<dbReference type="SMART" id="SM00388">
    <property type="entry name" value="HisKA"/>
    <property type="match status" value="1"/>
</dbReference>
<dbReference type="InterPro" id="IPR011006">
    <property type="entry name" value="CheY-like_superfamily"/>
</dbReference>
<dbReference type="InterPro" id="IPR003018">
    <property type="entry name" value="GAF"/>
</dbReference>
<dbReference type="PANTHER" id="PTHR43065">
    <property type="entry name" value="SENSOR HISTIDINE KINASE"/>
    <property type="match status" value="1"/>
</dbReference>
<feature type="domain" description="Response regulatory" evidence="13">
    <location>
        <begin position="574"/>
        <end position="688"/>
    </location>
</feature>
<comment type="similarity">
    <text evidence="2">In the N-terminal section; belongs to the phytochrome family.</text>
</comment>
<dbReference type="Pfam" id="PF01590">
    <property type="entry name" value="GAF"/>
    <property type="match status" value="1"/>
</dbReference>
<evidence type="ECO:0000313" key="17">
    <source>
        <dbReference type="Proteomes" id="UP000271624"/>
    </source>
</evidence>
<evidence type="ECO:0000256" key="3">
    <source>
        <dbReference type="ARBA" id="ARBA00012438"/>
    </source>
</evidence>
<dbReference type="Gene3D" id="3.30.565.10">
    <property type="entry name" value="Histidine kinase-like ATPase, C-terminal domain"/>
    <property type="match status" value="1"/>
</dbReference>
<dbReference type="PRINTS" id="PR00344">
    <property type="entry name" value="BCTRLSENSOR"/>
</dbReference>
<evidence type="ECO:0000313" key="16">
    <source>
        <dbReference type="EMBL" id="RUT10156.1"/>
    </source>
</evidence>
<evidence type="ECO:0000256" key="2">
    <source>
        <dbReference type="ARBA" id="ARBA00006402"/>
    </source>
</evidence>
<dbReference type="SMART" id="SM00091">
    <property type="entry name" value="PAS"/>
    <property type="match status" value="1"/>
</dbReference>
<dbReference type="NCBIfam" id="TIGR00229">
    <property type="entry name" value="sensory_box"/>
    <property type="match status" value="1"/>
</dbReference>
<dbReference type="InterPro" id="IPR035965">
    <property type="entry name" value="PAS-like_dom_sf"/>
</dbReference>
<sequence length="692" mass="77922">MLTNTTVWQLRDRDRLLYDIALRIRQSLDLNTMLQTTVDEVRQFLNTDRVVIFRFHPDWTGTVEVESVGSDWLSIRSTTIDEPCFVEGYIEPFRHGLVTAKANVYTAGLTPCHLELLTKFQVKANLVVPILQGEHLWGLLSAHHCSQQRQWQTIEIDLLKQLATHLGIAIQQAELYQQLQTELEERKVAEQTIREQAALLDICKDAIAVYDLEHRILFWNQRAERLYGWKATDVRGKYAADLLYKVGDSEFQLESIQAVLNEQGEWEGELHQITQDGKNIVVESHWTLINDEALNPKSILVVNTDITEKKQLEAQFLRAQRLESLGTLASGIAHDLNNILTPILATAQLLPLKFPGADPKQQQWFQILETNAKRGADLVKQVLLFARGMEGKRTDLEVKHLLAEIRQVVKQTFPKSIDISLDLEPNLWTVNADVTQLHQVLMNLTINARDAMPQGGTLVLTAQNITIDKYYTRMNLDAKVGDFVAITVADTGMGIAKEILNRIFEPFFTTKEVGKGTGLGLSTVIGIIKSHGGFVNVYSEVGRGTQMKVFIPALQRTKRAPIEAATLPTGHGETILVVDDEAHIRSVSKTALETYYYQVLTACDGINALAVYAQHQAEIKVVVIDMMMPGMDGITTIRALKQLNPHVKIIVVSGLSMNEELVREVGITNFLLKPYTIKDMLVLLNKNFEHCP</sequence>
<evidence type="ECO:0000256" key="8">
    <source>
        <dbReference type="ARBA" id="ARBA00022840"/>
    </source>
</evidence>
<dbReference type="PROSITE" id="PS50113">
    <property type="entry name" value="PAC"/>
    <property type="match status" value="1"/>
</dbReference>
<dbReference type="InterPro" id="IPR013767">
    <property type="entry name" value="PAS_fold"/>
</dbReference>
<dbReference type="Gene3D" id="3.30.450.20">
    <property type="entry name" value="PAS domain"/>
    <property type="match status" value="1"/>
</dbReference>
<keyword evidence="17" id="KW-1185">Reference proteome</keyword>
<dbReference type="SUPFAM" id="SSF52172">
    <property type="entry name" value="CheY-like"/>
    <property type="match status" value="1"/>
</dbReference>
<dbReference type="CDD" id="cd00130">
    <property type="entry name" value="PAS"/>
    <property type="match status" value="1"/>
</dbReference>
<evidence type="ECO:0000259" key="15">
    <source>
        <dbReference type="PROSITE" id="PS50113"/>
    </source>
</evidence>
<evidence type="ECO:0000259" key="12">
    <source>
        <dbReference type="PROSITE" id="PS50109"/>
    </source>
</evidence>
<keyword evidence="4 10" id="KW-0597">Phosphoprotein</keyword>
<evidence type="ECO:0000256" key="6">
    <source>
        <dbReference type="ARBA" id="ARBA00022741"/>
    </source>
</evidence>
<protein>
    <recommendedName>
        <fullName evidence="3">histidine kinase</fullName>
        <ecNumber evidence="3">2.7.13.3</ecNumber>
    </recommendedName>
</protein>
<keyword evidence="8" id="KW-0067">ATP-binding</keyword>
<keyword evidence="7" id="KW-0418">Kinase</keyword>
<dbReference type="InterPro" id="IPR036097">
    <property type="entry name" value="HisK_dim/P_sf"/>
</dbReference>
<dbReference type="Pfam" id="PF02518">
    <property type="entry name" value="HATPase_c"/>
    <property type="match status" value="1"/>
</dbReference>
<dbReference type="InterPro" id="IPR000700">
    <property type="entry name" value="PAS-assoc_C"/>
</dbReference>
<dbReference type="InterPro" id="IPR000014">
    <property type="entry name" value="PAS"/>
</dbReference>
<dbReference type="Gene3D" id="3.40.50.2300">
    <property type="match status" value="1"/>
</dbReference>
<dbReference type="Gene3D" id="1.10.287.130">
    <property type="match status" value="1"/>
</dbReference>
<dbReference type="GO" id="GO:0005524">
    <property type="term" value="F:ATP binding"/>
    <property type="evidence" value="ECO:0007669"/>
    <property type="project" value="UniProtKB-KW"/>
</dbReference>
<feature type="domain" description="Histidine kinase" evidence="12">
    <location>
        <begin position="331"/>
        <end position="555"/>
    </location>
</feature>
<dbReference type="Pfam" id="PF00989">
    <property type="entry name" value="PAS"/>
    <property type="match status" value="1"/>
</dbReference>
<dbReference type="AlphaFoldDB" id="A0A3S1CTK4"/>
<dbReference type="GO" id="GO:0000155">
    <property type="term" value="F:phosphorelay sensor kinase activity"/>
    <property type="evidence" value="ECO:0007669"/>
    <property type="project" value="InterPro"/>
</dbReference>
<dbReference type="CDD" id="cd00082">
    <property type="entry name" value="HisKA"/>
    <property type="match status" value="1"/>
</dbReference>
<dbReference type="PROSITE" id="PS50110">
    <property type="entry name" value="RESPONSE_REGULATORY"/>
    <property type="match status" value="1"/>
</dbReference>
<evidence type="ECO:0000256" key="4">
    <source>
        <dbReference type="ARBA" id="ARBA00022553"/>
    </source>
</evidence>
<dbReference type="Pfam" id="PF00512">
    <property type="entry name" value="HisKA"/>
    <property type="match status" value="1"/>
</dbReference>
<keyword evidence="9" id="KW-0902">Two-component regulatory system</keyword>
<reference evidence="16" key="2">
    <citation type="journal article" date="2019" name="Genome Biol. Evol.">
        <title>Day and night: Metabolic profiles and evolutionary relationships of six axenic non-marine cyanobacteria.</title>
        <authorList>
            <person name="Will S.E."/>
            <person name="Henke P."/>
            <person name="Boedeker C."/>
            <person name="Huang S."/>
            <person name="Brinkmann H."/>
            <person name="Rohde M."/>
            <person name="Jarek M."/>
            <person name="Friedl T."/>
            <person name="Seufert S."/>
            <person name="Schumacher M."/>
            <person name="Overmann J."/>
            <person name="Neumann-Schaal M."/>
            <person name="Petersen J."/>
        </authorList>
    </citation>
    <scope>NUCLEOTIDE SEQUENCE [LARGE SCALE GENOMIC DNA]</scope>
    <source>
        <strain evidence="16">PCC 7102</strain>
    </source>
</reference>
<dbReference type="PROSITE" id="PS50046">
    <property type="entry name" value="PHYTOCHROME_2"/>
    <property type="match status" value="1"/>
</dbReference>
<feature type="domain" description="PAC" evidence="15">
    <location>
        <begin position="266"/>
        <end position="318"/>
    </location>
</feature>
<evidence type="ECO:0000256" key="9">
    <source>
        <dbReference type="ARBA" id="ARBA00023012"/>
    </source>
</evidence>
<dbReference type="Gene3D" id="3.30.450.40">
    <property type="match status" value="1"/>
</dbReference>
<dbReference type="SMART" id="SM00448">
    <property type="entry name" value="REC"/>
    <property type="match status" value="1"/>
</dbReference>
<dbReference type="PROSITE" id="PS50109">
    <property type="entry name" value="HIS_KIN"/>
    <property type="match status" value="1"/>
</dbReference>
<dbReference type="InterPro" id="IPR001789">
    <property type="entry name" value="Sig_transdc_resp-reg_receiver"/>
</dbReference>
<evidence type="ECO:0000256" key="10">
    <source>
        <dbReference type="PROSITE-ProRule" id="PRU00169"/>
    </source>
</evidence>
<dbReference type="SUPFAM" id="SSF55781">
    <property type="entry name" value="GAF domain-like"/>
    <property type="match status" value="1"/>
</dbReference>
<organism evidence="16 17">
    <name type="scientific">Dulcicalothrix desertica PCC 7102</name>
    <dbReference type="NCBI Taxonomy" id="232991"/>
    <lineage>
        <taxon>Bacteria</taxon>
        <taxon>Bacillati</taxon>
        <taxon>Cyanobacteriota</taxon>
        <taxon>Cyanophyceae</taxon>
        <taxon>Nostocales</taxon>
        <taxon>Calotrichaceae</taxon>
        <taxon>Dulcicalothrix</taxon>
    </lineage>
</organism>
<reference evidence="16" key="1">
    <citation type="submission" date="2018-12" db="EMBL/GenBank/DDBJ databases">
        <authorList>
            <person name="Will S."/>
            <person name="Neumann-Schaal M."/>
            <person name="Henke P."/>
        </authorList>
    </citation>
    <scope>NUCLEOTIDE SEQUENCE</scope>
    <source>
        <strain evidence="16">PCC 7102</strain>
    </source>
</reference>
<dbReference type="SMART" id="SM00065">
    <property type="entry name" value="GAF"/>
    <property type="match status" value="1"/>
</dbReference>
<dbReference type="PROSITE" id="PS50112">
    <property type="entry name" value="PAS"/>
    <property type="match status" value="1"/>
</dbReference>
<proteinExistence type="inferred from homology"/>
<dbReference type="SMART" id="SM00086">
    <property type="entry name" value="PAC"/>
    <property type="match status" value="1"/>
</dbReference>
<dbReference type="SMART" id="SM00387">
    <property type="entry name" value="HATPase_c"/>
    <property type="match status" value="1"/>
</dbReference>
<dbReference type="EC" id="2.7.13.3" evidence="3"/>
<evidence type="ECO:0000259" key="14">
    <source>
        <dbReference type="PROSITE" id="PS50112"/>
    </source>
</evidence>
<accession>A0A3S1CTK4</accession>